<name>A0ABW4MEJ7_9SPHN</name>
<accession>A0ABW4MEJ7</accession>
<dbReference type="EMBL" id="JBHUEL010000003">
    <property type="protein sequence ID" value="MFD1765967.1"/>
    <property type="molecule type" value="Genomic_DNA"/>
</dbReference>
<organism evidence="8 9">
    <name type="scientific">Sphingorhabdus buctiana</name>
    <dbReference type="NCBI Taxonomy" id="1508805"/>
    <lineage>
        <taxon>Bacteria</taxon>
        <taxon>Pseudomonadati</taxon>
        <taxon>Pseudomonadota</taxon>
        <taxon>Alphaproteobacteria</taxon>
        <taxon>Sphingomonadales</taxon>
        <taxon>Sphingomonadaceae</taxon>
        <taxon>Sphingorhabdus</taxon>
    </lineage>
</organism>
<keyword evidence="3 6" id="KW-0812">Transmembrane</keyword>
<reference evidence="9" key="1">
    <citation type="journal article" date="2019" name="Int. J. Syst. Evol. Microbiol.">
        <title>The Global Catalogue of Microorganisms (GCM) 10K type strain sequencing project: providing services to taxonomists for standard genome sequencing and annotation.</title>
        <authorList>
            <consortium name="The Broad Institute Genomics Platform"/>
            <consortium name="The Broad Institute Genome Sequencing Center for Infectious Disease"/>
            <person name="Wu L."/>
            <person name="Ma J."/>
        </authorList>
    </citation>
    <scope>NUCLEOTIDE SEQUENCE [LARGE SCALE GENOMIC DNA]</scope>
    <source>
        <strain evidence="9">CGMCC 1.12449</strain>
    </source>
</reference>
<gene>
    <name evidence="8" type="ORF">ACFSAG_03820</name>
</gene>
<evidence type="ECO:0000313" key="9">
    <source>
        <dbReference type="Proteomes" id="UP001597215"/>
    </source>
</evidence>
<dbReference type="Pfam" id="PF09335">
    <property type="entry name" value="VTT_dom"/>
    <property type="match status" value="1"/>
</dbReference>
<evidence type="ECO:0000256" key="1">
    <source>
        <dbReference type="ARBA" id="ARBA00004651"/>
    </source>
</evidence>
<evidence type="ECO:0000256" key="5">
    <source>
        <dbReference type="ARBA" id="ARBA00023136"/>
    </source>
</evidence>
<dbReference type="PANTHER" id="PTHR42709:SF6">
    <property type="entry name" value="UNDECAPRENYL PHOSPHATE TRANSPORTER A"/>
    <property type="match status" value="1"/>
</dbReference>
<evidence type="ECO:0000313" key="8">
    <source>
        <dbReference type="EMBL" id="MFD1765967.1"/>
    </source>
</evidence>
<evidence type="ECO:0000256" key="4">
    <source>
        <dbReference type="ARBA" id="ARBA00022989"/>
    </source>
</evidence>
<keyword evidence="5 6" id="KW-0472">Membrane</keyword>
<feature type="transmembrane region" description="Helical" evidence="6">
    <location>
        <begin position="6"/>
        <end position="26"/>
    </location>
</feature>
<dbReference type="Proteomes" id="UP001597215">
    <property type="component" value="Unassembled WGS sequence"/>
</dbReference>
<evidence type="ECO:0000256" key="3">
    <source>
        <dbReference type="ARBA" id="ARBA00022692"/>
    </source>
</evidence>
<feature type="domain" description="VTT" evidence="7">
    <location>
        <begin position="64"/>
        <end position="180"/>
    </location>
</feature>
<evidence type="ECO:0000256" key="6">
    <source>
        <dbReference type="SAM" id="Phobius"/>
    </source>
</evidence>
<comment type="subcellular location">
    <subcellularLocation>
        <location evidence="1">Cell membrane</location>
        <topology evidence="1">Multi-pass membrane protein</topology>
    </subcellularLocation>
</comment>
<dbReference type="RefSeq" id="WP_381511552.1">
    <property type="nucleotide sequence ID" value="NZ_JBHUEL010000003.1"/>
</dbReference>
<feature type="transmembrane region" description="Helical" evidence="6">
    <location>
        <begin position="159"/>
        <end position="183"/>
    </location>
</feature>
<dbReference type="InterPro" id="IPR032816">
    <property type="entry name" value="VTT_dom"/>
</dbReference>
<keyword evidence="4 6" id="KW-1133">Transmembrane helix</keyword>
<keyword evidence="9" id="KW-1185">Reference proteome</keyword>
<feature type="transmembrane region" description="Helical" evidence="6">
    <location>
        <begin position="189"/>
        <end position="209"/>
    </location>
</feature>
<evidence type="ECO:0000256" key="2">
    <source>
        <dbReference type="ARBA" id="ARBA00022475"/>
    </source>
</evidence>
<proteinExistence type="predicted"/>
<protein>
    <submittedName>
        <fullName evidence="8">TVP38/TMEM64 family protein</fullName>
    </submittedName>
</protein>
<keyword evidence="2" id="KW-1003">Cell membrane</keyword>
<comment type="caution">
    <text evidence="8">The sequence shown here is derived from an EMBL/GenBank/DDBJ whole genome shotgun (WGS) entry which is preliminary data.</text>
</comment>
<feature type="transmembrane region" description="Helical" evidence="6">
    <location>
        <begin position="76"/>
        <end position="101"/>
    </location>
</feature>
<sequence length="214" mass="22228">MGRGRIGQWLGLAAVAIFVLIVPLAFADQIEGIANAAVAKAEDNPVLVAVLIILALALDIFLPVPNGVTNTLAGAIFGFYLGMAVIWTGLMAASLMGYGAGALAARPLARRLLGEEELARAHRFAEGLGPLVLILSRPVPVFAELATLAAGMSAMPFRLFLLLTGLANLAVAFVFAGIGAAAMSTQSGTLGLVGAVGLPLAAWLAYRWWHQRRG</sequence>
<dbReference type="InterPro" id="IPR051311">
    <property type="entry name" value="DedA_domain"/>
</dbReference>
<evidence type="ECO:0000259" key="7">
    <source>
        <dbReference type="Pfam" id="PF09335"/>
    </source>
</evidence>
<dbReference type="PANTHER" id="PTHR42709">
    <property type="entry name" value="ALKALINE PHOSPHATASE LIKE PROTEIN"/>
    <property type="match status" value="1"/>
</dbReference>
<feature type="transmembrane region" description="Helical" evidence="6">
    <location>
        <begin position="46"/>
        <end position="64"/>
    </location>
</feature>